<dbReference type="PANTHER" id="PTHR24096:SF149">
    <property type="entry name" value="AMP-BINDING DOMAIN-CONTAINING PROTEIN-RELATED"/>
    <property type="match status" value="1"/>
</dbReference>
<dbReference type="Proteomes" id="UP001152607">
    <property type="component" value="Unassembled WGS sequence"/>
</dbReference>
<dbReference type="SUPFAM" id="SSF56801">
    <property type="entry name" value="Acetyl-CoA synthetase-like"/>
    <property type="match status" value="1"/>
</dbReference>
<feature type="domain" description="AMP-dependent synthetase/ligase" evidence="3">
    <location>
        <begin position="54"/>
        <end position="216"/>
    </location>
</feature>
<protein>
    <recommendedName>
        <fullName evidence="3">AMP-dependent synthetase/ligase domain-containing protein</fullName>
    </recommendedName>
</protein>
<dbReference type="EMBL" id="CAOQHR010000001">
    <property type="protein sequence ID" value="CAI6285690.1"/>
    <property type="molecule type" value="Genomic_DNA"/>
</dbReference>
<reference evidence="4" key="1">
    <citation type="submission" date="2023-01" db="EMBL/GenBank/DDBJ databases">
        <authorList>
            <person name="Van Ghelder C."/>
            <person name="Rancurel C."/>
        </authorList>
    </citation>
    <scope>NUCLEOTIDE SEQUENCE</scope>
    <source>
        <strain evidence="4">CNCM I-4278</strain>
    </source>
</reference>
<dbReference type="PANTHER" id="PTHR24096">
    <property type="entry name" value="LONG-CHAIN-FATTY-ACID--COA LIGASE"/>
    <property type="match status" value="1"/>
</dbReference>
<dbReference type="InterPro" id="IPR000873">
    <property type="entry name" value="AMP-dep_synth/lig_dom"/>
</dbReference>
<sequence length="231" mass="25340">MRSHDGVYRNPTPRHIPPLDLLTFLFDSEYSYTSPADIVYADAERPSIHLNKAGLQRLIEEFAYGLCNEVGVGAQGPYQDVVVIFSTGQVAYPAALFSVIAAGGVASLASSSYKHSELARQINQSNAKVLIASRDVLHVAREAVASITDRKVTILVLESDPDFNLHVDGKDGDARLRSIAVEHRLSWSRITDRDELDKSLVALLYSAGTTGEPKGMIPDDQFTYIAHYSPH</sequence>
<name>A0A9W4XLB0_9PLEO</name>
<keyword evidence="5" id="KW-1185">Reference proteome</keyword>
<comment type="similarity">
    <text evidence="1">Belongs to the ATP-dependent AMP-binding enzyme family.</text>
</comment>
<dbReference type="OrthoDB" id="1898221at2759"/>
<accession>A0A9W4XLB0</accession>
<evidence type="ECO:0000313" key="5">
    <source>
        <dbReference type="Proteomes" id="UP001152607"/>
    </source>
</evidence>
<dbReference type="GO" id="GO:0019748">
    <property type="term" value="P:secondary metabolic process"/>
    <property type="evidence" value="ECO:0007669"/>
    <property type="project" value="TreeGrafter"/>
</dbReference>
<dbReference type="PROSITE" id="PS00455">
    <property type="entry name" value="AMP_BINDING"/>
    <property type="match status" value="1"/>
</dbReference>
<dbReference type="GO" id="GO:0016405">
    <property type="term" value="F:CoA-ligase activity"/>
    <property type="evidence" value="ECO:0007669"/>
    <property type="project" value="TreeGrafter"/>
</dbReference>
<keyword evidence="2" id="KW-0436">Ligase</keyword>
<evidence type="ECO:0000256" key="2">
    <source>
        <dbReference type="ARBA" id="ARBA00022598"/>
    </source>
</evidence>
<dbReference type="Pfam" id="PF00501">
    <property type="entry name" value="AMP-binding"/>
    <property type="match status" value="1"/>
</dbReference>
<proteinExistence type="inferred from homology"/>
<dbReference type="InterPro" id="IPR020845">
    <property type="entry name" value="AMP-binding_CS"/>
</dbReference>
<organism evidence="4 5">
    <name type="scientific">Periconia digitata</name>
    <dbReference type="NCBI Taxonomy" id="1303443"/>
    <lineage>
        <taxon>Eukaryota</taxon>
        <taxon>Fungi</taxon>
        <taxon>Dikarya</taxon>
        <taxon>Ascomycota</taxon>
        <taxon>Pezizomycotina</taxon>
        <taxon>Dothideomycetes</taxon>
        <taxon>Pleosporomycetidae</taxon>
        <taxon>Pleosporales</taxon>
        <taxon>Massarineae</taxon>
        <taxon>Periconiaceae</taxon>
        <taxon>Periconia</taxon>
    </lineage>
</organism>
<dbReference type="AlphaFoldDB" id="A0A9W4XLB0"/>
<gene>
    <name evidence="4" type="ORF">PDIGIT_LOCUS2290</name>
</gene>
<evidence type="ECO:0000313" key="4">
    <source>
        <dbReference type="EMBL" id="CAI6285690.1"/>
    </source>
</evidence>
<evidence type="ECO:0000259" key="3">
    <source>
        <dbReference type="Pfam" id="PF00501"/>
    </source>
</evidence>
<evidence type="ECO:0000256" key="1">
    <source>
        <dbReference type="ARBA" id="ARBA00006432"/>
    </source>
</evidence>
<dbReference type="Gene3D" id="3.40.50.980">
    <property type="match status" value="1"/>
</dbReference>
<comment type="caution">
    <text evidence="4">The sequence shown here is derived from an EMBL/GenBank/DDBJ whole genome shotgun (WGS) entry which is preliminary data.</text>
</comment>